<dbReference type="EMBL" id="NILF01000056">
    <property type="protein sequence ID" value="TWL35888.1"/>
    <property type="molecule type" value="Genomic_DNA"/>
</dbReference>
<dbReference type="Gene3D" id="3.90.1300.10">
    <property type="entry name" value="Amidase signature (AS) domain"/>
    <property type="match status" value="1"/>
</dbReference>
<dbReference type="SUPFAM" id="SSF75304">
    <property type="entry name" value="Amidase signature (AS) enzymes"/>
    <property type="match status" value="1"/>
</dbReference>
<dbReference type="NCBIfam" id="NF006169">
    <property type="entry name" value="PRK08310.1"/>
    <property type="match status" value="1"/>
</dbReference>
<evidence type="ECO:0000313" key="3">
    <source>
        <dbReference type="Proteomes" id="UP000429980"/>
    </source>
</evidence>
<reference evidence="2 3" key="1">
    <citation type="submission" date="2019-06" db="EMBL/GenBank/DDBJ databases">
        <title>Genome sequence analysis of &gt;100 Bacillus licheniformis strains suggests intrinsic resistance to this species.</title>
        <authorList>
            <person name="Wels M."/>
            <person name="Siezen R.J."/>
            <person name="Johansen E."/>
            <person name="Stuer-Lauridsen B."/>
            <person name="Bjerre K."/>
            <person name="Nielsen B.K.K."/>
        </authorList>
    </citation>
    <scope>NUCLEOTIDE SEQUENCE [LARGE SCALE GENOMIC DNA]</scope>
    <source>
        <strain evidence="2 3">BAC-15381</strain>
    </source>
</reference>
<dbReference type="InterPro" id="IPR023631">
    <property type="entry name" value="Amidase_dom"/>
</dbReference>
<evidence type="ECO:0000259" key="1">
    <source>
        <dbReference type="Pfam" id="PF01425"/>
    </source>
</evidence>
<gene>
    <name evidence="2" type="ORF">CHCC15381_1822</name>
</gene>
<dbReference type="Pfam" id="PF01425">
    <property type="entry name" value="Amidase"/>
    <property type="match status" value="1"/>
</dbReference>
<dbReference type="InterPro" id="IPR036928">
    <property type="entry name" value="AS_sf"/>
</dbReference>
<comment type="caution">
    <text evidence="2">The sequence shown here is derived from an EMBL/GenBank/DDBJ whole genome shotgun (WGS) entry which is preliminary data.</text>
</comment>
<organism evidence="2 3">
    <name type="scientific">Bacillus paralicheniformis</name>
    <dbReference type="NCBI Taxonomy" id="1648923"/>
    <lineage>
        <taxon>Bacteria</taxon>
        <taxon>Bacillati</taxon>
        <taxon>Bacillota</taxon>
        <taxon>Bacilli</taxon>
        <taxon>Bacillales</taxon>
        <taxon>Bacillaceae</taxon>
        <taxon>Bacillus</taxon>
    </lineage>
</organism>
<evidence type="ECO:0000313" key="2">
    <source>
        <dbReference type="EMBL" id="TWL35888.1"/>
    </source>
</evidence>
<sequence>MKMEYDWGAFMNKDLAVEPASAEGSLKNLSFAVKDVFAVEGHTNAAGNPDWLRTHEPAEKNAEAVDLLLREGARLKGAAHTDELMYSLDGENVHYGTPVNPCAKDNIPGGSSSGSAVAAASGMADFALGTDTGGSVRIPSSYCGIFGFRPTHGEVPVNGVIPLAKSFDTVGWMSKDIGILHAAGRVLLSGQEEAGACFKRIYFEKEAWSLLEESDRTQVYAHALGLIDGEFDWCIAADGGLAEWAEMFKLLQGLDIWEEHGAWIERTNPVFGSGIAERFEWTSSLRKSDHEHVFMKREAVKRRLSEWLAEDGLLVIPTAPGTPPLRGLPENELHERRARTMKLTCIAGLGGLPQITVPLPAKNGEPLGLSFIAGRKQDLKLLAWTEKHVLSLQV</sequence>
<name>A0ABY3FTM3_9BACI</name>
<protein>
    <submittedName>
        <fullName evidence="2">Amidase AmiD</fullName>
    </submittedName>
</protein>
<dbReference type="PANTHER" id="PTHR46310:SF7">
    <property type="entry name" value="AMIDASE 1"/>
    <property type="match status" value="1"/>
</dbReference>
<dbReference type="Proteomes" id="UP000429980">
    <property type="component" value="Unassembled WGS sequence"/>
</dbReference>
<accession>A0ABY3FTM3</accession>
<dbReference type="PANTHER" id="PTHR46310">
    <property type="entry name" value="AMIDASE 1"/>
    <property type="match status" value="1"/>
</dbReference>
<keyword evidence="3" id="KW-1185">Reference proteome</keyword>
<feature type="domain" description="Amidase" evidence="1">
    <location>
        <begin position="18"/>
        <end position="182"/>
    </location>
</feature>
<proteinExistence type="predicted"/>